<name>A0ABR9KFR5_9ACTN</name>
<gene>
    <name evidence="1" type="ORF">H4W81_003630</name>
</gene>
<organism evidence="1 2">
    <name type="scientific">Nonomuraea africana</name>
    <dbReference type="NCBI Taxonomy" id="46171"/>
    <lineage>
        <taxon>Bacteria</taxon>
        <taxon>Bacillati</taxon>
        <taxon>Actinomycetota</taxon>
        <taxon>Actinomycetes</taxon>
        <taxon>Streptosporangiales</taxon>
        <taxon>Streptosporangiaceae</taxon>
        <taxon>Nonomuraea</taxon>
    </lineage>
</organism>
<comment type="caution">
    <text evidence="1">The sequence shown here is derived from an EMBL/GenBank/DDBJ whole genome shotgun (WGS) entry which is preliminary data.</text>
</comment>
<dbReference type="SUPFAM" id="SSF48452">
    <property type="entry name" value="TPR-like"/>
    <property type="match status" value="1"/>
</dbReference>
<evidence type="ECO:0000313" key="2">
    <source>
        <dbReference type="Proteomes" id="UP000661607"/>
    </source>
</evidence>
<dbReference type="Gene3D" id="1.25.40.10">
    <property type="entry name" value="Tetratricopeptide repeat domain"/>
    <property type="match status" value="1"/>
</dbReference>
<evidence type="ECO:0000313" key="1">
    <source>
        <dbReference type="EMBL" id="MBE1560851.1"/>
    </source>
</evidence>
<sequence length="122" mass="13562">MYDWYQRGIGLLKDGSPAAAAALLERAAEAEPDSRSIREALARAQFNSRQYAQAACTFRWIVDANPAEDYAYFGLGLALWRTGDMEAAQEPLAIAAAMRPDERHYVTALKSVRATLRARRQA</sequence>
<reference evidence="1 2" key="1">
    <citation type="submission" date="2020-10" db="EMBL/GenBank/DDBJ databases">
        <title>Sequencing the genomes of 1000 actinobacteria strains.</title>
        <authorList>
            <person name="Klenk H.-P."/>
        </authorList>
    </citation>
    <scope>NUCLEOTIDE SEQUENCE [LARGE SCALE GENOMIC DNA]</scope>
    <source>
        <strain evidence="1 2">DSM 43748</strain>
    </source>
</reference>
<proteinExistence type="predicted"/>
<dbReference type="InterPro" id="IPR011990">
    <property type="entry name" value="TPR-like_helical_dom_sf"/>
</dbReference>
<dbReference type="Pfam" id="PF13432">
    <property type="entry name" value="TPR_16"/>
    <property type="match status" value="1"/>
</dbReference>
<dbReference type="EMBL" id="JADBEF010000001">
    <property type="protein sequence ID" value="MBE1560851.1"/>
    <property type="molecule type" value="Genomic_DNA"/>
</dbReference>
<dbReference type="Proteomes" id="UP000661607">
    <property type="component" value="Unassembled WGS sequence"/>
</dbReference>
<protein>
    <submittedName>
        <fullName evidence="1">Flp pilus assembly protein TadD</fullName>
    </submittedName>
</protein>
<accession>A0ABR9KFR5</accession>
<dbReference type="RefSeq" id="WP_397127969.1">
    <property type="nucleotide sequence ID" value="NZ_JBFAKZ010000024.1"/>
</dbReference>
<keyword evidence="2" id="KW-1185">Reference proteome</keyword>